<evidence type="ECO:0000313" key="6">
    <source>
        <dbReference type="Proteomes" id="UP001163798"/>
    </source>
</evidence>
<comment type="subcellular location">
    <subcellularLocation>
        <location evidence="1">Mitochondrion</location>
    </subcellularLocation>
</comment>
<dbReference type="GO" id="GO:0005739">
    <property type="term" value="C:mitochondrion"/>
    <property type="evidence" value="ECO:0007669"/>
    <property type="project" value="UniProtKB-SubCell"/>
</dbReference>
<dbReference type="InterPro" id="IPR048280">
    <property type="entry name" value="COX6B-like"/>
</dbReference>
<evidence type="ECO:0000256" key="3">
    <source>
        <dbReference type="ARBA" id="ARBA00023128"/>
    </source>
</evidence>
<keyword evidence="3" id="KW-0496">Mitochondrion</keyword>
<dbReference type="Proteomes" id="UP001163798">
    <property type="component" value="Unassembled WGS sequence"/>
</dbReference>
<evidence type="ECO:0000256" key="1">
    <source>
        <dbReference type="ARBA" id="ARBA00004173"/>
    </source>
</evidence>
<name>A0AA38NBT2_9AGAR</name>
<dbReference type="AlphaFoldDB" id="A0AA38NBT2"/>
<feature type="non-terminal residue" evidence="5">
    <location>
        <position position="1"/>
    </location>
</feature>
<protein>
    <submittedName>
        <fullName evidence="5">Uncharacterized protein</fullName>
    </submittedName>
</protein>
<proteinExistence type="inferred from homology"/>
<keyword evidence="6" id="KW-1185">Reference proteome</keyword>
<evidence type="ECO:0000256" key="4">
    <source>
        <dbReference type="ARBA" id="ARBA00023157"/>
    </source>
</evidence>
<accession>A0AA38NBT2</accession>
<reference evidence="5" key="1">
    <citation type="submission" date="2022-08" db="EMBL/GenBank/DDBJ databases">
        <authorList>
            <consortium name="DOE Joint Genome Institute"/>
            <person name="Min B."/>
            <person name="Riley R."/>
            <person name="Sierra-Patev S."/>
            <person name="Naranjo-Ortiz M."/>
            <person name="Looney B."/>
            <person name="Konkel Z."/>
            <person name="Slot J.C."/>
            <person name="Sakamoto Y."/>
            <person name="Steenwyk J.L."/>
            <person name="Rokas A."/>
            <person name="Carro J."/>
            <person name="Camarero S."/>
            <person name="Ferreira P."/>
            <person name="Molpeceres G."/>
            <person name="Ruiz-Duenas F.J."/>
            <person name="Serrano A."/>
            <person name="Henrissat B."/>
            <person name="Drula E."/>
            <person name="Hughes K.W."/>
            <person name="Mata J.L."/>
            <person name="Ishikawa N.K."/>
            <person name="Vargas-Isla R."/>
            <person name="Ushijima S."/>
            <person name="Smith C.A."/>
            <person name="Ahrendt S."/>
            <person name="Andreopoulos W."/>
            <person name="He G."/>
            <person name="Labutti K."/>
            <person name="Lipzen A."/>
            <person name="Ng V."/>
            <person name="Sandor L."/>
            <person name="Barry K."/>
            <person name="Martinez A.T."/>
            <person name="Xiao Y."/>
            <person name="Gibbons J.G."/>
            <person name="Terashima K."/>
            <person name="Hibbett D.S."/>
            <person name="Grigoriev I.V."/>
        </authorList>
    </citation>
    <scope>NUCLEOTIDE SEQUENCE</scope>
    <source>
        <strain evidence="5">TFB10291</strain>
    </source>
</reference>
<dbReference type="SUPFAM" id="SSF47694">
    <property type="entry name" value="Cytochrome c oxidase subunit h"/>
    <property type="match status" value="1"/>
</dbReference>
<evidence type="ECO:0000313" key="5">
    <source>
        <dbReference type="EMBL" id="KAJ3781981.1"/>
    </source>
</evidence>
<dbReference type="Pfam" id="PF02297">
    <property type="entry name" value="COX6B"/>
    <property type="match status" value="1"/>
</dbReference>
<organism evidence="5 6">
    <name type="scientific">Lentinula aff. detonsa</name>
    <dbReference type="NCBI Taxonomy" id="2804958"/>
    <lineage>
        <taxon>Eukaryota</taxon>
        <taxon>Fungi</taxon>
        <taxon>Dikarya</taxon>
        <taxon>Basidiomycota</taxon>
        <taxon>Agaricomycotina</taxon>
        <taxon>Agaricomycetes</taxon>
        <taxon>Agaricomycetidae</taxon>
        <taxon>Agaricales</taxon>
        <taxon>Marasmiineae</taxon>
        <taxon>Omphalotaceae</taxon>
        <taxon>Lentinula</taxon>
    </lineage>
</organism>
<dbReference type="EMBL" id="MU793509">
    <property type="protein sequence ID" value="KAJ3781981.1"/>
    <property type="molecule type" value="Genomic_DNA"/>
</dbReference>
<comment type="similarity">
    <text evidence="2">Belongs to the cytochrome c oxidase subunit 6B family.</text>
</comment>
<gene>
    <name evidence="5" type="ORF">GGU10DRAFT_276501</name>
</gene>
<comment type="caution">
    <text evidence="5">The sequence shown here is derived from an EMBL/GenBank/DDBJ whole genome shotgun (WGS) entry which is preliminary data.</text>
</comment>
<evidence type="ECO:0000256" key="2">
    <source>
        <dbReference type="ARBA" id="ARBA00006425"/>
    </source>
</evidence>
<sequence>GLSAREDRRKCWEARDQYFACLDNVGVAEAWGRDDAYCLFIREQSLRAELR</sequence>
<keyword evidence="4" id="KW-1015">Disulfide bond</keyword>
<dbReference type="InterPro" id="IPR036549">
    <property type="entry name" value="CX6/COA6-like_sf"/>
</dbReference>